<feature type="region of interest" description="Disordered" evidence="3">
    <location>
        <begin position="268"/>
        <end position="297"/>
    </location>
</feature>
<feature type="coiled-coil region" evidence="2">
    <location>
        <begin position="188"/>
        <end position="215"/>
    </location>
</feature>
<keyword evidence="4" id="KW-1185">Reference proteome</keyword>
<organism evidence="4 5">
    <name type="scientific">Panagrellus redivivus</name>
    <name type="common">Microworm</name>
    <dbReference type="NCBI Taxonomy" id="6233"/>
    <lineage>
        <taxon>Eukaryota</taxon>
        <taxon>Metazoa</taxon>
        <taxon>Ecdysozoa</taxon>
        <taxon>Nematoda</taxon>
        <taxon>Chromadorea</taxon>
        <taxon>Rhabditida</taxon>
        <taxon>Tylenchina</taxon>
        <taxon>Panagrolaimomorpha</taxon>
        <taxon>Panagrolaimoidea</taxon>
        <taxon>Panagrolaimidae</taxon>
        <taxon>Panagrellus</taxon>
    </lineage>
</organism>
<feature type="coiled-coil region" evidence="2">
    <location>
        <begin position="110"/>
        <end position="137"/>
    </location>
</feature>
<evidence type="ECO:0000256" key="2">
    <source>
        <dbReference type="SAM" id="Coils"/>
    </source>
</evidence>
<evidence type="ECO:0000256" key="1">
    <source>
        <dbReference type="ARBA" id="ARBA00023054"/>
    </source>
</evidence>
<protein>
    <submittedName>
        <fullName evidence="5">Coiled-coil domain-containing protein</fullName>
    </submittedName>
</protein>
<dbReference type="WBParaSite" id="Pan_g18312.t1">
    <property type="protein sequence ID" value="Pan_g18312.t1"/>
    <property type="gene ID" value="Pan_g18312"/>
</dbReference>
<dbReference type="AlphaFoldDB" id="A0A7E4V9Z7"/>
<feature type="coiled-coil region" evidence="2">
    <location>
        <begin position="241"/>
        <end position="268"/>
    </location>
</feature>
<dbReference type="Proteomes" id="UP000492821">
    <property type="component" value="Unassembled WGS sequence"/>
</dbReference>
<keyword evidence="1 2" id="KW-0175">Coiled coil</keyword>
<reference evidence="4" key="1">
    <citation type="journal article" date="2013" name="Genetics">
        <title>The draft genome and transcriptome of Panagrellus redivivus are shaped by the harsh demands of a free-living lifestyle.</title>
        <authorList>
            <person name="Srinivasan J."/>
            <person name="Dillman A.R."/>
            <person name="Macchietto M.G."/>
            <person name="Heikkinen L."/>
            <person name="Lakso M."/>
            <person name="Fracchia K.M."/>
            <person name="Antoshechkin I."/>
            <person name="Mortazavi A."/>
            <person name="Wong G."/>
            <person name="Sternberg P.W."/>
        </authorList>
    </citation>
    <scope>NUCLEOTIDE SEQUENCE [LARGE SCALE GENOMIC DNA]</scope>
    <source>
        <strain evidence="4">MT8872</strain>
    </source>
</reference>
<evidence type="ECO:0000256" key="3">
    <source>
        <dbReference type="SAM" id="MobiDB-lite"/>
    </source>
</evidence>
<evidence type="ECO:0000313" key="5">
    <source>
        <dbReference type="WBParaSite" id="Pan_g18312.t1"/>
    </source>
</evidence>
<feature type="compositionally biased region" description="Low complexity" evidence="3">
    <location>
        <begin position="16"/>
        <end position="28"/>
    </location>
</feature>
<dbReference type="PANTHER" id="PTHR46292">
    <property type="entry name" value="COILED-COIL DOMAIN-CONTAINING PROTEIN 102A"/>
    <property type="match status" value="1"/>
</dbReference>
<proteinExistence type="predicted"/>
<sequence>MDMSQSQSSTVDETPSEAGSESRSSSRAIHNRYHVSERYNGGTGGFEPDSIFARTTQHCQHTDWDLCELVRLQELSEARQRADLMEKTMRWWSECTASWREKWNVVRLERNRAREDANVARQMLKAAQKEIERMHTTKRYVNGEAPKPAIVIPMARIIRSTASQTDHTCVGSDSFEDDAELLARSTSYVALATEVEILRSKCEELEIAKDAAFEDVEQVKKYYKEKLCDMDHHLDATTNEVRRLYRQNAEAKVIIDDLRQQLKSAKATSTKITTPAVNPEVSKVASEPTVDKPNPAT</sequence>
<accession>A0A7E4V9Z7</accession>
<evidence type="ECO:0000313" key="4">
    <source>
        <dbReference type="Proteomes" id="UP000492821"/>
    </source>
</evidence>
<feature type="compositionally biased region" description="Polar residues" evidence="3">
    <location>
        <begin position="1"/>
        <end position="13"/>
    </location>
</feature>
<reference evidence="5" key="2">
    <citation type="submission" date="2020-10" db="UniProtKB">
        <authorList>
            <consortium name="WormBaseParasite"/>
        </authorList>
    </citation>
    <scope>IDENTIFICATION</scope>
</reference>
<name>A0A7E4V9Z7_PANRE</name>
<feature type="region of interest" description="Disordered" evidence="3">
    <location>
        <begin position="1"/>
        <end position="41"/>
    </location>
</feature>
<dbReference type="PANTHER" id="PTHR46292:SF1">
    <property type="entry name" value="COILED-COIL DOMAIN-CONTAINING PROTEIN 102A"/>
    <property type="match status" value="1"/>
</dbReference>